<dbReference type="RefSeq" id="WP_347287400.1">
    <property type="nucleotide sequence ID" value="NZ_JAUZQE010000033.1"/>
</dbReference>
<dbReference type="Pfam" id="PF13505">
    <property type="entry name" value="OMP_b-brl"/>
    <property type="match status" value="1"/>
</dbReference>
<protein>
    <submittedName>
        <fullName evidence="5">Outer membrane beta-barrel protein</fullName>
    </submittedName>
</protein>
<proteinExistence type="predicted"/>
<keyword evidence="2 3" id="KW-0732">Signal</keyword>
<gene>
    <name evidence="5" type="ORF">Q8947_12055</name>
</gene>
<feature type="signal peptide" evidence="3">
    <location>
        <begin position="1"/>
        <end position="23"/>
    </location>
</feature>
<comment type="caution">
    <text evidence="5">The sequence shown here is derived from an EMBL/GenBank/DDBJ whole genome shotgun (WGS) entry which is preliminary data.</text>
</comment>
<organism evidence="5 6">
    <name type="scientific">Yanghanlia caeni</name>
    <dbReference type="NCBI Taxonomy" id="3064283"/>
    <lineage>
        <taxon>Bacteria</taxon>
        <taxon>Pseudomonadati</taxon>
        <taxon>Pseudomonadota</taxon>
        <taxon>Betaproteobacteria</taxon>
        <taxon>Burkholderiales</taxon>
        <taxon>Alcaligenaceae</taxon>
        <taxon>Yanghanlia</taxon>
    </lineage>
</organism>
<feature type="domain" description="Outer membrane protein beta-barrel" evidence="4">
    <location>
        <begin position="8"/>
        <end position="266"/>
    </location>
</feature>
<keyword evidence="6" id="KW-1185">Reference proteome</keyword>
<dbReference type="Proteomes" id="UP001232156">
    <property type="component" value="Unassembled WGS sequence"/>
</dbReference>
<dbReference type="InterPro" id="IPR027385">
    <property type="entry name" value="Beta-barrel_OMP"/>
</dbReference>
<name>A0ABU1D8Y5_9BURK</name>
<dbReference type="EMBL" id="JAUZQE010000033">
    <property type="protein sequence ID" value="MDR4126712.1"/>
    <property type="molecule type" value="Genomic_DNA"/>
</dbReference>
<dbReference type="Gene3D" id="2.40.160.20">
    <property type="match status" value="1"/>
</dbReference>
<dbReference type="InterPro" id="IPR006315">
    <property type="entry name" value="OM_autotransptr_brl_dom"/>
</dbReference>
<evidence type="ECO:0000313" key="6">
    <source>
        <dbReference type="Proteomes" id="UP001232156"/>
    </source>
</evidence>
<feature type="chain" id="PRO_5045960203" evidence="3">
    <location>
        <begin position="24"/>
        <end position="266"/>
    </location>
</feature>
<dbReference type="NCBIfam" id="TIGR01414">
    <property type="entry name" value="autotrans_barl"/>
    <property type="match status" value="1"/>
</dbReference>
<evidence type="ECO:0000259" key="4">
    <source>
        <dbReference type="Pfam" id="PF13505"/>
    </source>
</evidence>
<evidence type="ECO:0000313" key="5">
    <source>
        <dbReference type="EMBL" id="MDR4126712.1"/>
    </source>
</evidence>
<evidence type="ECO:0000256" key="3">
    <source>
        <dbReference type="SAM" id="SignalP"/>
    </source>
</evidence>
<dbReference type="InterPro" id="IPR011250">
    <property type="entry name" value="OMP/PagP_B-barrel"/>
</dbReference>
<reference evidence="5 6" key="1">
    <citation type="submission" date="2023-08" db="EMBL/GenBank/DDBJ databases">
        <title>Alcaligenaceae gen. nov., a novel taxon isolated from the sludge of Yixing Pesticide Factory.</title>
        <authorList>
            <person name="Ruan L."/>
        </authorList>
    </citation>
    <scope>NUCLEOTIDE SEQUENCE [LARGE SCALE GENOMIC DNA]</scope>
    <source>
        <strain evidence="5 6">LG-2</strain>
    </source>
</reference>
<sequence length="266" mass="28390">MAARYALLALTCATALAPPCALADTTGKAGFYVGAFGGTGASIATSLQQRGAVHINERVSLPIHAKGSTNTSTRVGLGGLHIGYEWPRHRLGQSSWAVKPAVELEGIYIGKHSPTGEMPVRPQALGMQYVTVPTTLGLVLANAVATFETPYSKHVLPYVGVGAGMAFVSIKGSDSANPSEPGINHFNSDPDASDSAFAMQFKAGIKAEVTKNLSLFTEYRYLTVDSTSYRFGATVYPGVHLPTDTWRVNMGRQKFNLFVAGLQYRF</sequence>
<comment type="subcellular location">
    <subcellularLocation>
        <location evidence="1">Cell outer membrane</location>
    </subcellularLocation>
</comment>
<evidence type="ECO:0000256" key="1">
    <source>
        <dbReference type="ARBA" id="ARBA00004442"/>
    </source>
</evidence>
<dbReference type="SUPFAM" id="SSF56925">
    <property type="entry name" value="OMPA-like"/>
    <property type="match status" value="1"/>
</dbReference>
<accession>A0ABU1D8Y5</accession>
<evidence type="ECO:0000256" key="2">
    <source>
        <dbReference type="ARBA" id="ARBA00022729"/>
    </source>
</evidence>